<sequence>MIRTPLRPLARILDARNRGENPDAIERENIRLRHEDMRDRARRRAEGRLLVLAVMFFGAFGVVGGRMAVLASSEPGEPRTSVAGAQIQAQRADIVDREGRILATNFDTHSLYAQPQQMVDPETAAEKLAAIFPDLKQDDLLKDFTGKRKFLWIKRKLSPEQKQAVHDIGEPGLLFGPREMRLYPNGKLAAHVLGGAGFGREGVHAAEVIGVAGIERFFDERLRDPARAHEPLTLSLDLSVQAAMERVLYGGMKIMNAKGAAGILMDVHSGEVVAVASLPDFDPNDRPAPPVSGSPGDSPLFNRAVQGVYELGSTFKVFAVAQALELGLVSPGTMIDTTSPMTWGRFKIRDFHNYGPELSVTKVIVKSSNVGTARMAMEIGGTRQRSFLEQLGFMEPSPLEISEASRSKPLLPKNWSELSTMTISYGHGLSTTPMHLAAAYATIANGGRRVTPTLLRTPDAQPGERVISTQTSAAMRNMLREVVTDGTASLGEVAGYAVGGKTGTADKPKENGGGYHKDKVIATFASMFPAHDPQYVLVVTLDEPVETSGDEPRRTAGWTAVPIAAEIIRRVAPLMGLRPEIEPAELAVIRQTSN</sequence>
<dbReference type="GO" id="GO:0004180">
    <property type="term" value="F:carboxypeptidase activity"/>
    <property type="evidence" value="ECO:0007669"/>
    <property type="project" value="UniProtKB-KW"/>
</dbReference>
<dbReference type="AlphaFoldDB" id="A0A1X6ZBC6"/>
<proteinExistence type="predicted"/>
<dbReference type="Gene3D" id="3.30.450.330">
    <property type="match status" value="1"/>
</dbReference>
<name>A0A1X6ZBC6_9RHOB</name>
<dbReference type="GO" id="GO:0005886">
    <property type="term" value="C:plasma membrane"/>
    <property type="evidence" value="ECO:0007669"/>
    <property type="project" value="TreeGrafter"/>
</dbReference>
<dbReference type="InterPro" id="IPR005311">
    <property type="entry name" value="PBP_dimer"/>
</dbReference>
<keyword evidence="7" id="KW-0808">Transferase</keyword>
<dbReference type="Pfam" id="PF00905">
    <property type="entry name" value="Transpeptidase"/>
    <property type="match status" value="1"/>
</dbReference>
<feature type="domain" description="Penicillin-binding protein dimerisation" evidence="6">
    <location>
        <begin position="87"/>
        <end position="223"/>
    </location>
</feature>
<evidence type="ECO:0000259" key="5">
    <source>
        <dbReference type="Pfam" id="PF00905"/>
    </source>
</evidence>
<organism evidence="7 8">
    <name type="scientific">Roseovarius gaetbuli</name>
    <dbReference type="NCBI Taxonomy" id="1356575"/>
    <lineage>
        <taxon>Bacteria</taxon>
        <taxon>Pseudomonadati</taxon>
        <taxon>Pseudomonadota</taxon>
        <taxon>Alphaproteobacteria</taxon>
        <taxon>Rhodobacterales</taxon>
        <taxon>Roseobacteraceae</taxon>
        <taxon>Roseovarius</taxon>
    </lineage>
</organism>
<evidence type="ECO:0000256" key="1">
    <source>
        <dbReference type="ARBA" id="ARBA00004370"/>
    </source>
</evidence>
<dbReference type="InterPro" id="IPR012338">
    <property type="entry name" value="Beta-lactam/transpept-like"/>
</dbReference>
<dbReference type="SUPFAM" id="SSF56519">
    <property type="entry name" value="Penicillin binding protein dimerisation domain"/>
    <property type="match status" value="1"/>
</dbReference>
<dbReference type="Proteomes" id="UP000194012">
    <property type="component" value="Unassembled WGS sequence"/>
</dbReference>
<dbReference type="OrthoDB" id="9789078at2"/>
<dbReference type="EMBL" id="FWFJ01000015">
    <property type="protein sequence ID" value="SLN44482.1"/>
    <property type="molecule type" value="Genomic_DNA"/>
</dbReference>
<evidence type="ECO:0000256" key="2">
    <source>
        <dbReference type="ARBA" id="ARBA00022645"/>
    </source>
</evidence>
<comment type="subcellular location">
    <subcellularLocation>
        <location evidence="1">Membrane</location>
    </subcellularLocation>
</comment>
<evidence type="ECO:0000313" key="8">
    <source>
        <dbReference type="Proteomes" id="UP000194012"/>
    </source>
</evidence>
<dbReference type="Gene3D" id="3.40.710.10">
    <property type="entry name" value="DD-peptidase/beta-lactamase superfamily"/>
    <property type="match status" value="1"/>
</dbReference>
<evidence type="ECO:0000256" key="3">
    <source>
        <dbReference type="ARBA" id="ARBA00023136"/>
    </source>
</evidence>
<keyword evidence="7" id="KW-0328">Glycosyltransferase</keyword>
<keyword evidence="2" id="KW-0645">Protease</keyword>
<dbReference type="SUPFAM" id="SSF56601">
    <property type="entry name" value="beta-lactamase/transpeptidase-like"/>
    <property type="match status" value="1"/>
</dbReference>
<dbReference type="PANTHER" id="PTHR30627:SF1">
    <property type="entry name" value="PEPTIDOGLYCAN D,D-TRANSPEPTIDASE FTSI"/>
    <property type="match status" value="1"/>
</dbReference>
<dbReference type="InterPro" id="IPR050515">
    <property type="entry name" value="Beta-lactam/transpept"/>
</dbReference>
<accession>A0A1X6ZBC6</accession>
<keyword evidence="8" id="KW-1185">Reference proteome</keyword>
<dbReference type="RefSeq" id="WP_085826837.1">
    <property type="nucleotide sequence ID" value="NZ_FWFJ01000015.1"/>
</dbReference>
<gene>
    <name evidence="7" type="primary">ftsI</name>
    <name evidence="7" type="ORF">ROG8370_01909</name>
</gene>
<evidence type="ECO:0000313" key="7">
    <source>
        <dbReference type="EMBL" id="SLN44482.1"/>
    </source>
</evidence>
<evidence type="ECO:0000256" key="4">
    <source>
        <dbReference type="SAM" id="Phobius"/>
    </source>
</evidence>
<dbReference type="InterPro" id="IPR036138">
    <property type="entry name" value="PBP_dimer_sf"/>
</dbReference>
<keyword evidence="3 4" id="KW-0472">Membrane</keyword>
<protein>
    <submittedName>
        <fullName evidence="7">Peptidoglycan synthase FtsI</fullName>
        <ecNumber evidence="7">2.4.1.129</ecNumber>
    </submittedName>
</protein>
<dbReference type="EC" id="2.4.1.129" evidence="7"/>
<evidence type="ECO:0000259" key="6">
    <source>
        <dbReference type="Pfam" id="PF03717"/>
    </source>
</evidence>
<dbReference type="InterPro" id="IPR001460">
    <property type="entry name" value="PCN-bd_Tpept"/>
</dbReference>
<dbReference type="GO" id="GO:0071555">
    <property type="term" value="P:cell wall organization"/>
    <property type="evidence" value="ECO:0007669"/>
    <property type="project" value="TreeGrafter"/>
</dbReference>
<reference evidence="8" key="1">
    <citation type="submission" date="2017-03" db="EMBL/GenBank/DDBJ databases">
        <authorList>
            <person name="Rodrigo-Torres L."/>
            <person name="Arahal R.D."/>
            <person name="Lucena T."/>
        </authorList>
    </citation>
    <scope>NUCLEOTIDE SEQUENCE [LARGE SCALE GENOMIC DNA]</scope>
    <source>
        <strain evidence="8">CECT 8370</strain>
    </source>
</reference>
<feature type="domain" description="Penicillin-binding protein transpeptidase" evidence="5">
    <location>
        <begin position="263"/>
        <end position="565"/>
    </location>
</feature>
<feature type="transmembrane region" description="Helical" evidence="4">
    <location>
        <begin position="49"/>
        <end position="69"/>
    </location>
</feature>
<dbReference type="GO" id="GO:0016757">
    <property type="term" value="F:glycosyltransferase activity"/>
    <property type="evidence" value="ECO:0007669"/>
    <property type="project" value="UniProtKB-KW"/>
</dbReference>
<dbReference type="Gene3D" id="3.90.1310.10">
    <property type="entry name" value="Penicillin-binding protein 2a (Domain 2)"/>
    <property type="match status" value="1"/>
</dbReference>
<keyword evidence="4" id="KW-0812">Transmembrane</keyword>
<dbReference type="PANTHER" id="PTHR30627">
    <property type="entry name" value="PEPTIDOGLYCAN D,D-TRANSPEPTIDASE"/>
    <property type="match status" value="1"/>
</dbReference>
<keyword evidence="2" id="KW-0378">Hydrolase</keyword>
<dbReference type="GO" id="GO:0008658">
    <property type="term" value="F:penicillin binding"/>
    <property type="evidence" value="ECO:0007669"/>
    <property type="project" value="InterPro"/>
</dbReference>
<keyword evidence="2" id="KW-0121">Carboxypeptidase</keyword>
<keyword evidence="4" id="KW-1133">Transmembrane helix</keyword>
<dbReference type="Pfam" id="PF03717">
    <property type="entry name" value="PBP_dimer"/>
    <property type="match status" value="1"/>
</dbReference>